<feature type="transmembrane region" description="Helical" evidence="1">
    <location>
        <begin position="346"/>
        <end position="364"/>
    </location>
</feature>
<feature type="chain" id="PRO_5001651833" evidence="2">
    <location>
        <begin position="27"/>
        <end position="461"/>
    </location>
</feature>
<dbReference type="AlphaFoldDB" id="A0A068NNM4"/>
<dbReference type="eggNOG" id="COG2370">
    <property type="taxonomic scope" value="Bacteria"/>
</dbReference>
<proteinExistence type="predicted"/>
<feature type="transmembrane region" description="Helical" evidence="1">
    <location>
        <begin position="403"/>
        <end position="427"/>
    </location>
</feature>
<keyword evidence="1" id="KW-0812">Transmembrane</keyword>
<keyword evidence="1" id="KW-1133">Transmembrane helix</keyword>
<evidence type="ECO:0000313" key="4">
    <source>
        <dbReference type="Proteomes" id="UP000027982"/>
    </source>
</evidence>
<sequence>MIRLLVVLWMVGLAALSAAFHPSAVASAQAKIAADGSVRLEVRFDLLAFVLEQRPREAGDAQMKELLDLPAATLDAQLADAKVRFRTELRILADGSEVKADSFTFPTAADVQNYVARNGRNALPMMLAANLTAHLPKGVKSSSFHFAEVLDSVVLTTEFPYQEPISEPVEAGSTSTPLAIPSPAEVAKRAVAMTSPRRGTGGPPVGIRGGPPLKKAPVKSPAALAKVSKPAIAPLPVTPPKKVLTSPALVNARRLATESGGGPPQSISVPAATVSLPWYTVLPRYVRMGFTHILPNGLDHILFVLGLFLLSSRTRDLVKQVTAFTVAHSLTLGLALYGVVRLPSAIVEPVIALSIAFVAIENLFTSKLNKWRPFVVFGFGLVHGLGFASALQDLGLHRNDFLLALVGFNGGVELGQLTVVAAAFLLVGWYRSNERYRSVVAIPASVAIAAVALFWTVQRIL</sequence>
<organism evidence="3 4">
    <name type="scientific">Fimbriimonas ginsengisoli Gsoil 348</name>
    <dbReference type="NCBI Taxonomy" id="661478"/>
    <lineage>
        <taxon>Bacteria</taxon>
        <taxon>Bacillati</taxon>
        <taxon>Armatimonadota</taxon>
        <taxon>Fimbriimonadia</taxon>
        <taxon>Fimbriimonadales</taxon>
        <taxon>Fimbriimonadaceae</taxon>
        <taxon>Fimbriimonas</taxon>
    </lineage>
</organism>
<gene>
    <name evidence="3" type="ORF">OP10G_0992</name>
</gene>
<dbReference type="STRING" id="661478.OP10G_0992"/>
<feature type="transmembrane region" description="Helical" evidence="1">
    <location>
        <begin position="293"/>
        <end position="310"/>
    </location>
</feature>
<keyword evidence="2" id="KW-0732">Signal</keyword>
<feature type="signal peptide" evidence="2">
    <location>
        <begin position="1"/>
        <end position="26"/>
    </location>
</feature>
<protein>
    <submittedName>
        <fullName evidence="3">Membrane protein</fullName>
    </submittedName>
</protein>
<keyword evidence="4" id="KW-1185">Reference proteome</keyword>
<dbReference type="KEGG" id="fgi:OP10G_0992"/>
<dbReference type="RefSeq" id="WP_025226998.1">
    <property type="nucleotide sequence ID" value="NZ_CP007139.1"/>
</dbReference>
<evidence type="ECO:0000256" key="2">
    <source>
        <dbReference type="SAM" id="SignalP"/>
    </source>
</evidence>
<name>A0A068NNM4_FIMGI</name>
<dbReference type="Proteomes" id="UP000027982">
    <property type="component" value="Chromosome"/>
</dbReference>
<dbReference type="Pfam" id="PF13795">
    <property type="entry name" value="HupE_UreJ_2"/>
    <property type="match status" value="1"/>
</dbReference>
<evidence type="ECO:0000313" key="3">
    <source>
        <dbReference type="EMBL" id="AIE84360.1"/>
    </source>
</evidence>
<reference evidence="3 4" key="1">
    <citation type="journal article" date="2014" name="PLoS ONE">
        <title>The first complete genome sequence of the class fimbriimonadia in the phylum armatimonadetes.</title>
        <authorList>
            <person name="Hu Z.Y."/>
            <person name="Wang Y.Z."/>
            <person name="Im W.T."/>
            <person name="Wang S.Y."/>
            <person name="Zhao G.P."/>
            <person name="Zheng H.J."/>
            <person name="Quan Z.X."/>
        </authorList>
    </citation>
    <scope>NUCLEOTIDE SEQUENCE [LARGE SCALE GENOMIC DNA]</scope>
    <source>
        <strain evidence="3">Gsoil 348</strain>
    </source>
</reference>
<feature type="transmembrane region" description="Helical" evidence="1">
    <location>
        <begin position="322"/>
        <end position="340"/>
    </location>
</feature>
<keyword evidence="1" id="KW-0472">Membrane</keyword>
<feature type="transmembrane region" description="Helical" evidence="1">
    <location>
        <begin position="439"/>
        <end position="457"/>
    </location>
</feature>
<dbReference type="HOGENOM" id="CLU_043645_3_1_0"/>
<evidence type="ECO:0000256" key="1">
    <source>
        <dbReference type="SAM" id="Phobius"/>
    </source>
</evidence>
<dbReference type="EMBL" id="CP007139">
    <property type="protein sequence ID" value="AIE84360.1"/>
    <property type="molecule type" value="Genomic_DNA"/>
</dbReference>
<accession>A0A068NNM4</accession>
<feature type="transmembrane region" description="Helical" evidence="1">
    <location>
        <begin position="371"/>
        <end position="391"/>
    </location>
</feature>
<dbReference type="InterPro" id="IPR032809">
    <property type="entry name" value="Put_HupE_UreJ"/>
</dbReference>